<dbReference type="PANTHER" id="PTHR46211">
    <property type="entry name" value="GLYCEROPHOSPHORYL DIESTER PHOSPHODIESTERASE"/>
    <property type="match status" value="1"/>
</dbReference>
<organism evidence="2 3">
    <name type="scientific">Clostridium bornimense</name>
    <dbReference type="NCBI Taxonomy" id="1216932"/>
    <lineage>
        <taxon>Bacteria</taxon>
        <taxon>Bacillati</taxon>
        <taxon>Bacillota</taxon>
        <taxon>Clostridia</taxon>
        <taxon>Eubacteriales</taxon>
        <taxon>Clostridiaceae</taxon>
        <taxon>Clostridium</taxon>
    </lineage>
</organism>
<dbReference type="InterPro" id="IPR017946">
    <property type="entry name" value="PLC-like_Pdiesterase_TIM-brl"/>
</dbReference>
<keyword evidence="3" id="KW-1185">Reference proteome</keyword>
<dbReference type="Pfam" id="PF03009">
    <property type="entry name" value="GDPD"/>
    <property type="match status" value="1"/>
</dbReference>
<proteinExistence type="predicted"/>
<dbReference type="Gene3D" id="3.20.20.190">
    <property type="entry name" value="Phosphatidylinositol (PI) phosphodiesterase"/>
    <property type="match status" value="1"/>
</dbReference>
<dbReference type="PROSITE" id="PS51704">
    <property type="entry name" value="GP_PDE"/>
    <property type="match status" value="1"/>
</dbReference>
<dbReference type="SUPFAM" id="SSF51695">
    <property type="entry name" value="PLC-like phosphodiesterases"/>
    <property type="match status" value="1"/>
</dbReference>
<dbReference type="RefSeq" id="WP_044038385.1">
    <property type="nucleotide sequence ID" value="NZ_HG917868.1"/>
</dbReference>
<dbReference type="PATRIC" id="fig|1216932.3.peg.1734"/>
<dbReference type="HOGENOM" id="CLU_030006_3_5_9"/>
<dbReference type="STRING" id="1216932.CM240_1740"/>
<evidence type="ECO:0000313" key="3">
    <source>
        <dbReference type="Proteomes" id="UP000019426"/>
    </source>
</evidence>
<sequence length="239" mass="27830">MINFAHRGASNDYPENTILAFENAIKIGATGLELDVHKTRDNILVVIHDEDVERTFLGKGLVKNFDFKDIRKLRNRRKLFEDNKKCRIPTLEEVLKIVKKSNVLLNIEIKNDEIDYKDIEEDTINLVRKYELQDRVILSSFNHEAVKRCKKIDGSIKTGILYDKDIENVIEYAKNIKADAIHPSLRLVTEELIQEARENNIAVNIYTVNNPVYMRKLIELEVDGLFTDYPELLKDIMKE</sequence>
<dbReference type="eggNOG" id="COG0584">
    <property type="taxonomic scope" value="Bacteria"/>
</dbReference>
<name>W6RX17_9CLOT</name>
<evidence type="ECO:0000259" key="1">
    <source>
        <dbReference type="PROSITE" id="PS51704"/>
    </source>
</evidence>
<protein>
    <submittedName>
        <fullName evidence="2">Glycerophosphoryl diester phosphodiesterase family protein</fullName>
    </submittedName>
</protein>
<feature type="domain" description="GP-PDE" evidence="1">
    <location>
        <begin position="1"/>
        <end position="237"/>
    </location>
</feature>
<reference evidence="2 3" key="1">
    <citation type="submission" date="2013-11" db="EMBL/GenBank/DDBJ databases">
        <title>Complete genome sequence of Clostridum sp. M2/40.</title>
        <authorList>
            <person name="Wibberg D."/>
            <person name="Puehler A."/>
            <person name="Schlueter A."/>
        </authorList>
    </citation>
    <scope>NUCLEOTIDE SEQUENCE [LARGE SCALE GENOMIC DNA]</scope>
    <source>
        <strain evidence="3">M2/40</strain>
    </source>
</reference>
<dbReference type="AlphaFoldDB" id="W6RX17"/>
<dbReference type="EMBL" id="HG917868">
    <property type="protein sequence ID" value="CDM68898.1"/>
    <property type="molecule type" value="Genomic_DNA"/>
</dbReference>
<evidence type="ECO:0000313" key="2">
    <source>
        <dbReference type="EMBL" id="CDM68898.1"/>
    </source>
</evidence>
<accession>W6RX17</accession>
<dbReference type="OrthoDB" id="384721at2"/>
<dbReference type="GO" id="GO:0006629">
    <property type="term" value="P:lipid metabolic process"/>
    <property type="evidence" value="ECO:0007669"/>
    <property type="project" value="InterPro"/>
</dbReference>
<gene>
    <name evidence="2" type="ORF">CM240_1740</name>
</gene>
<dbReference type="KEGG" id="clt:CM240_1740"/>
<dbReference type="InterPro" id="IPR030395">
    <property type="entry name" value="GP_PDE_dom"/>
</dbReference>
<dbReference type="GO" id="GO:0008081">
    <property type="term" value="F:phosphoric diester hydrolase activity"/>
    <property type="evidence" value="ECO:0007669"/>
    <property type="project" value="InterPro"/>
</dbReference>
<dbReference type="PANTHER" id="PTHR46211:SF1">
    <property type="entry name" value="GLYCEROPHOSPHODIESTER PHOSPHODIESTERASE, CYTOPLASMIC"/>
    <property type="match status" value="1"/>
</dbReference>
<dbReference type="CDD" id="cd08563">
    <property type="entry name" value="GDPD_TtGDE_like"/>
    <property type="match status" value="1"/>
</dbReference>
<dbReference type="Proteomes" id="UP000019426">
    <property type="component" value="Chromosome M2/40_rep1"/>
</dbReference>